<evidence type="ECO:0000313" key="2">
    <source>
        <dbReference type="EMBL" id="MPC28993.1"/>
    </source>
</evidence>
<keyword evidence="3" id="KW-1185">Reference proteome</keyword>
<name>A0A5B7E725_PORTR</name>
<feature type="region of interest" description="Disordered" evidence="1">
    <location>
        <begin position="26"/>
        <end position="49"/>
    </location>
</feature>
<evidence type="ECO:0000313" key="3">
    <source>
        <dbReference type="Proteomes" id="UP000324222"/>
    </source>
</evidence>
<dbReference type="AlphaFoldDB" id="A0A5B7E725"/>
<organism evidence="2 3">
    <name type="scientific">Portunus trituberculatus</name>
    <name type="common">Swimming crab</name>
    <name type="synonym">Neptunus trituberculatus</name>
    <dbReference type="NCBI Taxonomy" id="210409"/>
    <lineage>
        <taxon>Eukaryota</taxon>
        <taxon>Metazoa</taxon>
        <taxon>Ecdysozoa</taxon>
        <taxon>Arthropoda</taxon>
        <taxon>Crustacea</taxon>
        <taxon>Multicrustacea</taxon>
        <taxon>Malacostraca</taxon>
        <taxon>Eumalacostraca</taxon>
        <taxon>Eucarida</taxon>
        <taxon>Decapoda</taxon>
        <taxon>Pleocyemata</taxon>
        <taxon>Brachyura</taxon>
        <taxon>Eubrachyura</taxon>
        <taxon>Portunoidea</taxon>
        <taxon>Portunidae</taxon>
        <taxon>Portuninae</taxon>
        <taxon>Portunus</taxon>
    </lineage>
</organism>
<dbReference type="EMBL" id="VSRR010001998">
    <property type="protein sequence ID" value="MPC28993.1"/>
    <property type="molecule type" value="Genomic_DNA"/>
</dbReference>
<gene>
    <name evidence="2" type="ORF">E2C01_022209</name>
</gene>
<proteinExistence type="predicted"/>
<protein>
    <submittedName>
        <fullName evidence="2">Uncharacterized protein</fullName>
    </submittedName>
</protein>
<sequence length="67" mass="7450">MPFDRIQIQNFETLAIRHVTKTPLISSSVVPSTGGEETDSEAPSQAEQRDFTITENWVIAASPEVEF</sequence>
<reference evidence="2 3" key="1">
    <citation type="submission" date="2019-05" db="EMBL/GenBank/DDBJ databases">
        <title>Another draft genome of Portunus trituberculatus and its Hox gene families provides insights of decapod evolution.</title>
        <authorList>
            <person name="Jeong J.-H."/>
            <person name="Song I."/>
            <person name="Kim S."/>
            <person name="Choi T."/>
            <person name="Kim D."/>
            <person name="Ryu S."/>
            <person name="Kim W."/>
        </authorList>
    </citation>
    <scope>NUCLEOTIDE SEQUENCE [LARGE SCALE GENOMIC DNA]</scope>
    <source>
        <tissue evidence="2">Muscle</tissue>
    </source>
</reference>
<evidence type="ECO:0000256" key="1">
    <source>
        <dbReference type="SAM" id="MobiDB-lite"/>
    </source>
</evidence>
<dbReference type="Proteomes" id="UP000324222">
    <property type="component" value="Unassembled WGS sequence"/>
</dbReference>
<accession>A0A5B7E725</accession>
<comment type="caution">
    <text evidence="2">The sequence shown here is derived from an EMBL/GenBank/DDBJ whole genome shotgun (WGS) entry which is preliminary data.</text>
</comment>